<reference evidence="9 10" key="1">
    <citation type="submission" date="2017-11" db="EMBL/GenBank/DDBJ databases">
        <title>Comparative genomic analysis of Holospora spp., intranuclear symbionts of paramecia.</title>
        <authorList>
            <person name="Garushyants S.K."/>
            <person name="Beliavskaya A."/>
            <person name="Malko D.B."/>
            <person name="Logacheva M.D."/>
            <person name="Rautian M.S."/>
            <person name="Gelfand M.S."/>
        </authorList>
    </citation>
    <scope>NUCLEOTIDE SEQUENCE [LARGE SCALE GENOMIC DNA]</scope>
    <source>
        <strain evidence="10">02AZ16</strain>
    </source>
</reference>
<comment type="subunit">
    <text evidence="7">Part of the 50S ribosomal subunit. Forms a cluster with proteins L14 and L19.</text>
</comment>
<evidence type="ECO:0000313" key="9">
    <source>
        <dbReference type="EMBL" id="PPE03659.1"/>
    </source>
</evidence>
<dbReference type="FunFam" id="2.40.30.10:FF:000004">
    <property type="entry name" value="50S ribosomal protein L3"/>
    <property type="match status" value="1"/>
</dbReference>
<feature type="region of interest" description="Disordered" evidence="8">
    <location>
        <begin position="130"/>
        <end position="150"/>
    </location>
</feature>
<comment type="caution">
    <text evidence="9">The sequence shown here is derived from an EMBL/GenBank/DDBJ whole genome shotgun (WGS) entry which is preliminary data.</text>
</comment>
<comment type="function">
    <text evidence="7">One of the primary rRNA binding proteins, it binds directly near the 3'-end of the 23S rRNA, where it nucleates assembly of the 50S subunit.</text>
</comment>
<dbReference type="Pfam" id="PF00297">
    <property type="entry name" value="Ribosomal_L3"/>
    <property type="match status" value="1"/>
</dbReference>
<evidence type="ECO:0000256" key="3">
    <source>
        <dbReference type="ARBA" id="ARBA00022980"/>
    </source>
</evidence>
<dbReference type="EMBL" id="PHHC01000084">
    <property type="protein sequence ID" value="PPE03659.1"/>
    <property type="molecule type" value="Genomic_DNA"/>
</dbReference>
<keyword evidence="7" id="KW-0694">RNA-binding</keyword>
<comment type="similarity">
    <text evidence="1 6">Belongs to the universal ribosomal protein uL3 family.</text>
</comment>
<dbReference type="RefSeq" id="WP_104206899.1">
    <property type="nucleotide sequence ID" value="NZ_PHHC01000084.1"/>
</dbReference>
<dbReference type="GO" id="GO:0019843">
    <property type="term" value="F:rRNA binding"/>
    <property type="evidence" value="ECO:0007669"/>
    <property type="project" value="UniProtKB-KW"/>
</dbReference>
<dbReference type="GO" id="GO:0006412">
    <property type="term" value="P:translation"/>
    <property type="evidence" value="ECO:0007669"/>
    <property type="project" value="UniProtKB-UniRule"/>
</dbReference>
<keyword evidence="3 6" id="KW-0689">Ribosomal protein</keyword>
<keyword evidence="4 6" id="KW-0687">Ribonucleoprotein</keyword>
<accession>A0A2S5R8J1</accession>
<dbReference type="GO" id="GO:0005840">
    <property type="term" value="C:ribosome"/>
    <property type="evidence" value="ECO:0007669"/>
    <property type="project" value="UniProtKB-UniRule"/>
</dbReference>
<dbReference type="PANTHER" id="PTHR11229:SF8">
    <property type="entry name" value="LARGE RIBOSOMAL SUBUNIT PROTEIN UL3M"/>
    <property type="match status" value="1"/>
</dbReference>
<proteinExistence type="inferred from homology"/>
<dbReference type="PANTHER" id="PTHR11229">
    <property type="entry name" value="50S RIBOSOMAL PROTEIN L3"/>
    <property type="match status" value="1"/>
</dbReference>
<sequence>MKQRVGLIARKIGMTRVVEKNKIVAATVLQVDSCVVRCRKEGQRISLQIGAKAKKKVSRPLQGYFQKQGVPFFSKLCEFIVSEDGIIPEGSVLKASHFTPGQWVDVTGTSIGKGFSGGMKRWGFRGLPASHGTSVSHRSHGSTGHRKDPGKVFKGKKMAGHMGCVTVTKQNLRVLETLDEESLIVVAGAVPGPKGAWIKIRDAVKIPSSNEVIWPGVFELKINGDESAELVEARV</sequence>
<dbReference type="GO" id="GO:1990904">
    <property type="term" value="C:ribonucleoprotein complex"/>
    <property type="evidence" value="ECO:0007669"/>
    <property type="project" value="UniProtKB-KW"/>
</dbReference>
<evidence type="ECO:0000256" key="5">
    <source>
        <dbReference type="NCBIfam" id="TIGR03625"/>
    </source>
</evidence>
<evidence type="ECO:0000256" key="2">
    <source>
        <dbReference type="ARBA" id="ARBA00022946"/>
    </source>
</evidence>
<dbReference type="NCBIfam" id="TIGR03625">
    <property type="entry name" value="L3_bact"/>
    <property type="match status" value="1"/>
</dbReference>
<dbReference type="SUPFAM" id="SSF50447">
    <property type="entry name" value="Translation proteins"/>
    <property type="match status" value="1"/>
</dbReference>
<evidence type="ECO:0000256" key="8">
    <source>
        <dbReference type="SAM" id="MobiDB-lite"/>
    </source>
</evidence>
<keyword evidence="10" id="KW-1185">Reference proteome</keyword>
<keyword evidence="7" id="KW-0699">rRNA-binding</keyword>
<dbReference type="InterPro" id="IPR019927">
    <property type="entry name" value="Ribosomal_uL3_bac/org-type"/>
</dbReference>
<evidence type="ECO:0000256" key="4">
    <source>
        <dbReference type="ARBA" id="ARBA00023274"/>
    </source>
</evidence>
<dbReference type="AlphaFoldDB" id="A0A2S5R8J1"/>
<dbReference type="GO" id="GO:0003735">
    <property type="term" value="F:structural constituent of ribosome"/>
    <property type="evidence" value="ECO:0007669"/>
    <property type="project" value="UniProtKB-UniRule"/>
</dbReference>
<evidence type="ECO:0000256" key="6">
    <source>
        <dbReference type="RuleBase" id="RU003905"/>
    </source>
</evidence>
<dbReference type="InterPro" id="IPR000597">
    <property type="entry name" value="Ribosomal_uL3"/>
</dbReference>
<keyword evidence="2" id="KW-0809">Transit peptide</keyword>
<organism evidence="9 10">
    <name type="scientific">Holospora curviuscula</name>
    <dbReference type="NCBI Taxonomy" id="1082868"/>
    <lineage>
        <taxon>Bacteria</taxon>
        <taxon>Pseudomonadati</taxon>
        <taxon>Pseudomonadota</taxon>
        <taxon>Alphaproteobacteria</taxon>
        <taxon>Holosporales</taxon>
        <taxon>Holosporaceae</taxon>
        <taxon>Holospora</taxon>
    </lineage>
</organism>
<evidence type="ECO:0000256" key="7">
    <source>
        <dbReference type="RuleBase" id="RU003906"/>
    </source>
</evidence>
<dbReference type="OrthoDB" id="9806135at2"/>
<evidence type="ECO:0000256" key="1">
    <source>
        <dbReference type="ARBA" id="ARBA00006540"/>
    </source>
</evidence>
<dbReference type="Proteomes" id="UP000239425">
    <property type="component" value="Unassembled WGS sequence"/>
</dbReference>
<dbReference type="Gene3D" id="2.40.30.10">
    <property type="entry name" value="Translation factors"/>
    <property type="match status" value="2"/>
</dbReference>
<gene>
    <name evidence="9" type="ORF">HCUR_00887</name>
</gene>
<evidence type="ECO:0000313" key="10">
    <source>
        <dbReference type="Proteomes" id="UP000239425"/>
    </source>
</evidence>
<dbReference type="InterPro" id="IPR009000">
    <property type="entry name" value="Transl_B-barrel_sf"/>
</dbReference>
<dbReference type="PROSITE" id="PS00474">
    <property type="entry name" value="RIBOSOMAL_L3"/>
    <property type="match status" value="1"/>
</dbReference>
<protein>
    <recommendedName>
        <fullName evidence="5 7">50S ribosomal protein L3</fullName>
    </recommendedName>
</protein>
<dbReference type="InterPro" id="IPR019926">
    <property type="entry name" value="Ribosomal_uL3_CS"/>
</dbReference>
<name>A0A2S5R8J1_9PROT</name>